<accession>A0ABW4WWZ5</accession>
<comment type="caution">
    <text evidence="10">The sequence shown here is derived from an EMBL/GenBank/DDBJ whole genome shotgun (WGS) entry which is preliminary data.</text>
</comment>
<dbReference type="RefSeq" id="WP_229960093.1">
    <property type="nucleotide sequence ID" value="NZ_JAJJWI010000007.1"/>
</dbReference>
<feature type="transmembrane region" description="Helical" evidence="9">
    <location>
        <begin position="6"/>
        <end position="29"/>
    </location>
</feature>
<keyword evidence="3 9" id="KW-1003">Cell membrane</keyword>
<keyword evidence="2 9" id="KW-0813">Transport</keyword>
<evidence type="ECO:0000256" key="2">
    <source>
        <dbReference type="ARBA" id="ARBA00022448"/>
    </source>
</evidence>
<dbReference type="NCBIfam" id="TIGR01411">
    <property type="entry name" value="tatAE"/>
    <property type="match status" value="1"/>
</dbReference>
<comment type="subunit">
    <text evidence="9">Forms a complex with TatC.</text>
</comment>
<organism evidence="10 11">
    <name type="scientific">Pontibacter silvestris</name>
    <dbReference type="NCBI Taxonomy" id="2305183"/>
    <lineage>
        <taxon>Bacteria</taxon>
        <taxon>Pseudomonadati</taxon>
        <taxon>Bacteroidota</taxon>
        <taxon>Cytophagia</taxon>
        <taxon>Cytophagales</taxon>
        <taxon>Hymenobacteraceae</taxon>
        <taxon>Pontibacter</taxon>
    </lineage>
</organism>
<proteinExistence type="inferred from homology"/>
<comment type="subcellular location">
    <subcellularLocation>
        <location evidence="1 9">Cell membrane</location>
        <topology evidence="1 9">Single-pass membrane protein</topology>
    </subcellularLocation>
</comment>
<keyword evidence="7 9" id="KW-0811">Translocation</keyword>
<sequence length="73" mass="8014">MYLGTVLLFLGDLGGGEMLVVITAVLLLFGADKIPGIARAMGRGIREFKDATNEIKHELERSIEDKDNKPKLD</sequence>
<keyword evidence="6 9" id="KW-1133">Transmembrane helix</keyword>
<evidence type="ECO:0000313" key="10">
    <source>
        <dbReference type="EMBL" id="MFD2066387.1"/>
    </source>
</evidence>
<keyword evidence="5 9" id="KW-0653">Protein transport</keyword>
<reference evidence="11" key="1">
    <citation type="journal article" date="2019" name="Int. J. Syst. Evol. Microbiol.">
        <title>The Global Catalogue of Microorganisms (GCM) 10K type strain sequencing project: providing services to taxonomists for standard genome sequencing and annotation.</title>
        <authorList>
            <consortium name="The Broad Institute Genomics Platform"/>
            <consortium name="The Broad Institute Genome Sequencing Center for Infectious Disease"/>
            <person name="Wu L."/>
            <person name="Ma J."/>
        </authorList>
    </citation>
    <scope>NUCLEOTIDE SEQUENCE [LARGE SCALE GENOMIC DNA]</scope>
    <source>
        <strain evidence="11">JCM 16545</strain>
    </source>
</reference>
<dbReference type="EMBL" id="JBHUHV010000019">
    <property type="protein sequence ID" value="MFD2066387.1"/>
    <property type="molecule type" value="Genomic_DNA"/>
</dbReference>
<dbReference type="Proteomes" id="UP001597369">
    <property type="component" value="Unassembled WGS sequence"/>
</dbReference>
<protein>
    <recommendedName>
        <fullName evidence="9">Sec-independent protein translocase protein TatA</fullName>
    </recommendedName>
</protein>
<dbReference type="PANTHER" id="PTHR42982">
    <property type="entry name" value="SEC-INDEPENDENT PROTEIN TRANSLOCASE PROTEIN TATA"/>
    <property type="match status" value="1"/>
</dbReference>
<comment type="similarity">
    <text evidence="9">Belongs to the TatA/E family.</text>
</comment>
<dbReference type="Pfam" id="PF02416">
    <property type="entry name" value="TatA_B_E"/>
    <property type="match status" value="1"/>
</dbReference>
<dbReference type="Gene3D" id="1.20.5.3310">
    <property type="match status" value="1"/>
</dbReference>
<evidence type="ECO:0000256" key="6">
    <source>
        <dbReference type="ARBA" id="ARBA00022989"/>
    </source>
</evidence>
<dbReference type="InterPro" id="IPR006312">
    <property type="entry name" value="TatA/E"/>
</dbReference>
<keyword evidence="4 9" id="KW-0812">Transmembrane</keyword>
<evidence type="ECO:0000256" key="3">
    <source>
        <dbReference type="ARBA" id="ARBA00022475"/>
    </source>
</evidence>
<name>A0ABW4WWZ5_9BACT</name>
<dbReference type="HAMAP" id="MF_00236">
    <property type="entry name" value="TatA_E"/>
    <property type="match status" value="1"/>
</dbReference>
<dbReference type="PANTHER" id="PTHR42982:SF1">
    <property type="entry name" value="SEC-INDEPENDENT PROTEIN TRANSLOCASE PROTEIN TATA"/>
    <property type="match status" value="1"/>
</dbReference>
<dbReference type="InterPro" id="IPR003369">
    <property type="entry name" value="TatA/B/E"/>
</dbReference>
<evidence type="ECO:0000256" key="1">
    <source>
        <dbReference type="ARBA" id="ARBA00004162"/>
    </source>
</evidence>
<evidence type="ECO:0000313" key="11">
    <source>
        <dbReference type="Proteomes" id="UP001597369"/>
    </source>
</evidence>
<evidence type="ECO:0000256" key="4">
    <source>
        <dbReference type="ARBA" id="ARBA00022692"/>
    </source>
</evidence>
<keyword evidence="8 9" id="KW-0472">Membrane</keyword>
<evidence type="ECO:0000256" key="7">
    <source>
        <dbReference type="ARBA" id="ARBA00023010"/>
    </source>
</evidence>
<evidence type="ECO:0000256" key="8">
    <source>
        <dbReference type="ARBA" id="ARBA00023136"/>
    </source>
</evidence>
<gene>
    <name evidence="9" type="primary">tatA</name>
    <name evidence="10" type="ORF">ACFSKU_05780</name>
</gene>
<comment type="function">
    <text evidence="9">Part of the twin-arginine translocation (Tat) system that transports large folded proteins containing a characteristic twin-arginine motif in their signal peptide across membranes. TatA could form the protein-conducting channel of the Tat system.</text>
</comment>
<evidence type="ECO:0000256" key="5">
    <source>
        <dbReference type="ARBA" id="ARBA00022927"/>
    </source>
</evidence>
<dbReference type="PRINTS" id="PR01506">
    <property type="entry name" value="TATBPROTEIN"/>
</dbReference>
<keyword evidence="11" id="KW-1185">Reference proteome</keyword>
<evidence type="ECO:0000256" key="9">
    <source>
        <dbReference type="HAMAP-Rule" id="MF_00236"/>
    </source>
</evidence>